<evidence type="ECO:0000256" key="1">
    <source>
        <dbReference type="SAM" id="MobiDB-lite"/>
    </source>
</evidence>
<proteinExistence type="predicted"/>
<feature type="region of interest" description="Disordered" evidence="1">
    <location>
        <begin position="252"/>
        <end position="280"/>
    </location>
</feature>
<dbReference type="OrthoDB" id="3263613at2759"/>
<feature type="compositionally biased region" description="Polar residues" evidence="1">
    <location>
        <begin position="25"/>
        <end position="35"/>
    </location>
</feature>
<gene>
    <name evidence="2" type="ORF">DFP72DRAFT_957742</name>
</gene>
<dbReference type="Proteomes" id="UP000521943">
    <property type="component" value="Unassembled WGS sequence"/>
</dbReference>
<keyword evidence="3" id="KW-1185">Reference proteome</keyword>
<dbReference type="AlphaFoldDB" id="A0A8H6ICQ1"/>
<accession>A0A8H6ICQ1</accession>
<evidence type="ECO:0000313" key="2">
    <source>
        <dbReference type="EMBL" id="KAF6761962.1"/>
    </source>
</evidence>
<feature type="compositionally biased region" description="Polar residues" evidence="1">
    <location>
        <begin position="1"/>
        <end position="12"/>
    </location>
</feature>
<name>A0A8H6ICQ1_9AGAR</name>
<comment type="caution">
    <text evidence="2">The sequence shown here is derived from an EMBL/GenBank/DDBJ whole genome shotgun (WGS) entry which is preliminary data.</text>
</comment>
<feature type="compositionally biased region" description="Polar residues" evidence="1">
    <location>
        <begin position="252"/>
        <end position="271"/>
    </location>
</feature>
<evidence type="ECO:0000313" key="3">
    <source>
        <dbReference type="Proteomes" id="UP000521943"/>
    </source>
</evidence>
<sequence>MAPRTTRSSTGTPMPRAPLDDDDTGSVNSSPSTTPRKVPCCTKCKRPRAGHPRTGCPYVDSDGTPAPSTTPEPSPLKPKATASRSTTPAKQGRRSIGGARGGPLEAAMGSMQIREATPEEEEEQKRAMAKARRRSQPLNQKGPSLLSLSTTSGEIVERLLQPGILDEDTEPEDNGGFVASPLQTKPSRIIQWQETVRIETKVTPDWKPVLSRPKSSPQSPMPGTLYTPNTSFFESQATVKVEDGVGPRIMVTSPTHSQISESQSARQTPPASKQAPRGLGRTMSMEQREYFLSQVGSTSKGTIHVLPKASVDGFADDAREMGFLAQVVKTEDEDDSQAFLVVGKDDAEVDRLVNRIAKQDKLQTPGSAPGAGSKSRLGAVAGGAVVGAVGAWAGLAFS</sequence>
<organism evidence="2 3">
    <name type="scientific">Ephemerocybe angulata</name>
    <dbReference type="NCBI Taxonomy" id="980116"/>
    <lineage>
        <taxon>Eukaryota</taxon>
        <taxon>Fungi</taxon>
        <taxon>Dikarya</taxon>
        <taxon>Basidiomycota</taxon>
        <taxon>Agaricomycotina</taxon>
        <taxon>Agaricomycetes</taxon>
        <taxon>Agaricomycetidae</taxon>
        <taxon>Agaricales</taxon>
        <taxon>Agaricineae</taxon>
        <taxon>Psathyrellaceae</taxon>
        <taxon>Ephemerocybe</taxon>
    </lineage>
</organism>
<protein>
    <submittedName>
        <fullName evidence="2">Uncharacterized protein</fullName>
    </submittedName>
</protein>
<feature type="region of interest" description="Disordered" evidence="1">
    <location>
        <begin position="207"/>
        <end position="229"/>
    </location>
</feature>
<dbReference type="EMBL" id="JACGCI010000008">
    <property type="protein sequence ID" value="KAF6761962.1"/>
    <property type="molecule type" value="Genomic_DNA"/>
</dbReference>
<feature type="region of interest" description="Disordered" evidence="1">
    <location>
        <begin position="1"/>
        <end position="182"/>
    </location>
</feature>
<reference evidence="2 3" key="1">
    <citation type="submission" date="2020-07" db="EMBL/GenBank/DDBJ databases">
        <title>Comparative genomics of pyrophilous fungi reveals a link between fire events and developmental genes.</title>
        <authorList>
            <consortium name="DOE Joint Genome Institute"/>
            <person name="Steindorff A.S."/>
            <person name="Carver A."/>
            <person name="Calhoun S."/>
            <person name="Stillman K."/>
            <person name="Liu H."/>
            <person name="Lipzen A."/>
            <person name="Pangilinan J."/>
            <person name="Labutti K."/>
            <person name="Bruns T.D."/>
            <person name="Grigoriev I.V."/>
        </authorList>
    </citation>
    <scope>NUCLEOTIDE SEQUENCE [LARGE SCALE GENOMIC DNA]</scope>
    <source>
        <strain evidence="2 3">CBS 144469</strain>
    </source>
</reference>